<dbReference type="PANTHER" id="PTHR23519:SF1">
    <property type="entry name" value="AUTOPHAGY-RELATED PROTEIN 22"/>
    <property type="match status" value="1"/>
</dbReference>
<dbReference type="Pfam" id="PF11700">
    <property type="entry name" value="ATG22"/>
    <property type="match status" value="1"/>
</dbReference>
<keyword evidence="2" id="KW-0813">Transport</keyword>
<protein>
    <submittedName>
        <fullName evidence="8">Vacuole effluxer Atg22 like protein</fullName>
    </submittedName>
</protein>
<sequence length="174" mass="19078">MGVQTVMYLATYFASDELKMESSQLIITVLIIQLVAIAGATLFAKLSDKTGNIFTLGVLISIWIGICFFASRVNTVNEFFIIAFCVGMVMGGIQSMSRSTYSKLLPETKDTASYFSFYDVCDKMGTVIGTLVFGSVGEFLGGMRNSVLALMVFFIIGLILLMFVKMKEEKIIAS</sequence>
<dbReference type="AlphaFoldDB" id="A0A1J5SW63"/>
<dbReference type="InterPro" id="IPR036259">
    <property type="entry name" value="MFS_trans_sf"/>
</dbReference>
<evidence type="ECO:0000313" key="8">
    <source>
        <dbReference type="EMBL" id="OIR12769.1"/>
    </source>
</evidence>
<dbReference type="GO" id="GO:0022857">
    <property type="term" value="F:transmembrane transporter activity"/>
    <property type="evidence" value="ECO:0007669"/>
    <property type="project" value="InterPro"/>
</dbReference>
<evidence type="ECO:0000256" key="2">
    <source>
        <dbReference type="ARBA" id="ARBA00022448"/>
    </source>
</evidence>
<proteinExistence type="predicted"/>
<feature type="transmembrane region" description="Helical" evidence="6">
    <location>
        <begin position="79"/>
        <end position="96"/>
    </location>
</feature>
<gene>
    <name evidence="8" type="ORF">GALL_58360</name>
</gene>
<feature type="transmembrane region" description="Helical" evidence="6">
    <location>
        <begin position="25"/>
        <end position="46"/>
    </location>
</feature>
<evidence type="ECO:0000256" key="1">
    <source>
        <dbReference type="ARBA" id="ARBA00004127"/>
    </source>
</evidence>
<keyword evidence="4 6" id="KW-1133">Transmembrane helix</keyword>
<evidence type="ECO:0000259" key="7">
    <source>
        <dbReference type="PROSITE" id="PS50850"/>
    </source>
</evidence>
<dbReference type="InterPro" id="IPR050495">
    <property type="entry name" value="ATG22/LtaA_families"/>
</dbReference>
<evidence type="ECO:0000256" key="4">
    <source>
        <dbReference type="ARBA" id="ARBA00022989"/>
    </source>
</evidence>
<dbReference type="Gene3D" id="1.20.1250.20">
    <property type="entry name" value="MFS general substrate transporter like domains"/>
    <property type="match status" value="1"/>
</dbReference>
<feature type="transmembrane region" description="Helical" evidence="6">
    <location>
        <begin position="146"/>
        <end position="164"/>
    </location>
</feature>
<name>A0A1J5SW63_9ZZZZ</name>
<dbReference type="EMBL" id="MLJW01000016">
    <property type="protein sequence ID" value="OIR12769.1"/>
    <property type="molecule type" value="Genomic_DNA"/>
</dbReference>
<keyword evidence="5 6" id="KW-0472">Membrane</keyword>
<evidence type="ECO:0000256" key="3">
    <source>
        <dbReference type="ARBA" id="ARBA00022692"/>
    </source>
</evidence>
<feature type="transmembrane region" description="Helical" evidence="6">
    <location>
        <begin position="53"/>
        <end position="73"/>
    </location>
</feature>
<reference evidence="8" key="1">
    <citation type="submission" date="2016-10" db="EMBL/GenBank/DDBJ databases">
        <title>Sequence of Gallionella enrichment culture.</title>
        <authorList>
            <person name="Poehlein A."/>
            <person name="Muehling M."/>
            <person name="Daniel R."/>
        </authorList>
    </citation>
    <scope>NUCLEOTIDE SEQUENCE</scope>
</reference>
<comment type="caution">
    <text evidence="8">The sequence shown here is derived from an EMBL/GenBank/DDBJ whole genome shotgun (WGS) entry which is preliminary data.</text>
</comment>
<organism evidence="8">
    <name type="scientific">mine drainage metagenome</name>
    <dbReference type="NCBI Taxonomy" id="410659"/>
    <lineage>
        <taxon>unclassified sequences</taxon>
        <taxon>metagenomes</taxon>
        <taxon>ecological metagenomes</taxon>
    </lineage>
</organism>
<dbReference type="InterPro" id="IPR020846">
    <property type="entry name" value="MFS_dom"/>
</dbReference>
<evidence type="ECO:0000256" key="5">
    <source>
        <dbReference type="ARBA" id="ARBA00023136"/>
    </source>
</evidence>
<feature type="domain" description="Major facilitator superfamily (MFS) profile" evidence="7">
    <location>
        <begin position="1"/>
        <end position="174"/>
    </location>
</feature>
<dbReference type="PANTHER" id="PTHR23519">
    <property type="entry name" value="AUTOPHAGY-RELATED PROTEIN 22"/>
    <property type="match status" value="1"/>
</dbReference>
<dbReference type="GO" id="GO:0012505">
    <property type="term" value="C:endomembrane system"/>
    <property type="evidence" value="ECO:0007669"/>
    <property type="project" value="UniProtKB-SubCell"/>
</dbReference>
<evidence type="ECO:0000256" key="6">
    <source>
        <dbReference type="SAM" id="Phobius"/>
    </source>
</evidence>
<dbReference type="SUPFAM" id="SSF103473">
    <property type="entry name" value="MFS general substrate transporter"/>
    <property type="match status" value="1"/>
</dbReference>
<accession>A0A1J5SW63</accession>
<comment type="subcellular location">
    <subcellularLocation>
        <location evidence="1">Endomembrane system</location>
        <topology evidence="1">Multi-pass membrane protein</topology>
    </subcellularLocation>
</comment>
<dbReference type="PROSITE" id="PS50850">
    <property type="entry name" value="MFS"/>
    <property type="match status" value="1"/>
</dbReference>
<dbReference type="InterPro" id="IPR024671">
    <property type="entry name" value="Atg22-like"/>
</dbReference>
<keyword evidence="3 6" id="KW-0812">Transmembrane</keyword>